<dbReference type="EMBL" id="JAACJJ010000017">
    <property type="protein sequence ID" value="KAF5323802.1"/>
    <property type="molecule type" value="Genomic_DNA"/>
</dbReference>
<keyword evidence="1" id="KW-0677">Repeat</keyword>
<gene>
    <name evidence="3" type="ORF">D9619_012966</name>
</gene>
<evidence type="ECO:0000256" key="1">
    <source>
        <dbReference type="ARBA" id="ARBA00022737"/>
    </source>
</evidence>
<dbReference type="AlphaFoldDB" id="A0A8H5F506"/>
<evidence type="ECO:0000313" key="4">
    <source>
        <dbReference type="Proteomes" id="UP000567179"/>
    </source>
</evidence>
<feature type="domain" description="Nephrocystin 3-like N-terminal" evidence="2">
    <location>
        <begin position="98"/>
        <end position="255"/>
    </location>
</feature>
<dbReference type="Proteomes" id="UP000567179">
    <property type="component" value="Unassembled WGS sequence"/>
</dbReference>
<dbReference type="Pfam" id="PF24883">
    <property type="entry name" value="NPHP3_N"/>
    <property type="match status" value="1"/>
</dbReference>
<sequence length="730" mass="82205">MIFQTIVSSRRSLCAHTERRCSNPASFLGHNMANMGNSIISTNSERQRGKWLDPSAEVERGINRLKWRIPADVMPSVSPRHEPTDLPTSLAENTLQRLSNWLAEPPGSGSNILWLSGVPVSFDTDDIIPLCHGRCILAASFSFSSRKGSEQAEKIAPTMALQICSNIPHLRPIVGLTAFHYPNIFSGGLHVQLEALIFNPFRQYASMEECGLPPVLIIDGLELYHDVKTQRNLISSIETTAATSSIPLRFLLTSRRGTQDYELSLRPGTHLHVHNGPTAPALHKLQSAFRPNTSQRANTLPYHGFPKLLQTQSSISDAESYTRSLIMLGHGVPLWRPRGNLVAPSEYLRHGPQIGDIMHITREGVYQFVINIFCRHDEPINSKMDMQGQYQPLTLDPSEVTRVENYWKPGAVITSTGVVAVKQCDTPLTINFKSTAKEGALLVLPEGASREDITSTKRFHKYVQRWAPHWYRHLGLSNGSIFLVTGCDKASDFACATFFSDDEPREIDMDYVRHENDEYPWNNQGRARAHYYRHSDAESDVGSTSIMPEHTQRFCVFIRGMRIALSSAVWSSYNTSTIAQNSVAYTNVLHKPPLLGHATDSLLVRLHCRTREELHLQIFHPIFALGPDLFHKHPKASTVIVNDSDWSMLTREGHGDWTHMKTLIDKFYQHFVVVEENGVVFLSRRTQPDQKDMNASRGVTLARLFRRNDGPAKMIPICKFVHNLGEIPDT</sequence>
<comment type="caution">
    <text evidence="3">The sequence shown here is derived from an EMBL/GenBank/DDBJ whole genome shotgun (WGS) entry which is preliminary data.</text>
</comment>
<reference evidence="3 4" key="1">
    <citation type="journal article" date="2020" name="ISME J.">
        <title>Uncovering the hidden diversity of litter-decomposition mechanisms in mushroom-forming fungi.</title>
        <authorList>
            <person name="Floudas D."/>
            <person name="Bentzer J."/>
            <person name="Ahren D."/>
            <person name="Johansson T."/>
            <person name="Persson P."/>
            <person name="Tunlid A."/>
        </authorList>
    </citation>
    <scope>NUCLEOTIDE SEQUENCE [LARGE SCALE GENOMIC DNA]</scope>
    <source>
        <strain evidence="3 4">CBS 101986</strain>
    </source>
</reference>
<keyword evidence="4" id="KW-1185">Reference proteome</keyword>
<evidence type="ECO:0000259" key="2">
    <source>
        <dbReference type="Pfam" id="PF24883"/>
    </source>
</evidence>
<dbReference type="OrthoDB" id="3222453at2759"/>
<dbReference type="InterPro" id="IPR056884">
    <property type="entry name" value="NPHP3-like_N"/>
</dbReference>
<name>A0A8H5F506_9AGAR</name>
<evidence type="ECO:0000313" key="3">
    <source>
        <dbReference type="EMBL" id="KAF5323802.1"/>
    </source>
</evidence>
<accession>A0A8H5F506</accession>
<organism evidence="3 4">
    <name type="scientific">Psilocybe cf. subviscida</name>
    <dbReference type="NCBI Taxonomy" id="2480587"/>
    <lineage>
        <taxon>Eukaryota</taxon>
        <taxon>Fungi</taxon>
        <taxon>Dikarya</taxon>
        <taxon>Basidiomycota</taxon>
        <taxon>Agaricomycotina</taxon>
        <taxon>Agaricomycetes</taxon>
        <taxon>Agaricomycetidae</taxon>
        <taxon>Agaricales</taxon>
        <taxon>Agaricineae</taxon>
        <taxon>Strophariaceae</taxon>
        <taxon>Psilocybe</taxon>
    </lineage>
</organism>
<proteinExistence type="predicted"/>
<protein>
    <recommendedName>
        <fullName evidence="2">Nephrocystin 3-like N-terminal domain-containing protein</fullName>
    </recommendedName>
</protein>